<keyword evidence="1" id="KW-1133">Transmembrane helix</keyword>
<feature type="transmembrane region" description="Helical" evidence="1">
    <location>
        <begin position="203"/>
        <end position="224"/>
    </location>
</feature>
<reference evidence="3" key="1">
    <citation type="journal article" date="2014" name="Microb. Cell Fact.">
        <title>Exploiting Issatchenkia orientalis SD108 for succinic acid production.</title>
        <authorList>
            <person name="Xiao H."/>
            <person name="Shao Z."/>
            <person name="Jiang Y."/>
            <person name="Dole S."/>
            <person name="Zhao H."/>
        </authorList>
    </citation>
    <scope>NUCLEOTIDE SEQUENCE [LARGE SCALE GENOMIC DNA]</scope>
    <source>
        <strain evidence="3">SD108</strain>
    </source>
</reference>
<accession>A0A099P532</accession>
<name>A0A099P532_PICKU</name>
<keyword evidence="1" id="KW-0472">Membrane</keyword>
<organism evidence="2 3">
    <name type="scientific">Pichia kudriavzevii</name>
    <name type="common">Yeast</name>
    <name type="synonym">Issatchenkia orientalis</name>
    <dbReference type="NCBI Taxonomy" id="4909"/>
    <lineage>
        <taxon>Eukaryota</taxon>
        <taxon>Fungi</taxon>
        <taxon>Dikarya</taxon>
        <taxon>Ascomycota</taxon>
        <taxon>Saccharomycotina</taxon>
        <taxon>Pichiomycetes</taxon>
        <taxon>Pichiales</taxon>
        <taxon>Pichiaceae</taxon>
        <taxon>Pichia</taxon>
    </lineage>
</organism>
<dbReference type="EMBL" id="JQFK01000009">
    <property type="protein sequence ID" value="KGK39369.1"/>
    <property type="molecule type" value="Genomic_DNA"/>
</dbReference>
<dbReference type="HOGENOM" id="CLU_1180366_0_0_1"/>
<gene>
    <name evidence="2" type="ORF">JL09_g1450</name>
</gene>
<dbReference type="VEuPathDB" id="FungiDB:C5L36_0B09370"/>
<evidence type="ECO:0000313" key="2">
    <source>
        <dbReference type="EMBL" id="KGK39369.1"/>
    </source>
</evidence>
<proteinExistence type="predicted"/>
<dbReference type="Proteomes" id="UP000029867">
    <property type="component" value="Unassembled WGS sequence"/>
</dbReference>
<evidence type="ECO:0000313" key="3">
    <source>
        <dbReference type="Proteomes" id="UP000029867"/>
    </source>
</evidence>
<dbReference type="AlphaFoldDB" id="A0A099P532"/>
<comment type="caution">
    <text evidence="2">The sequence shown here is derived from an EMBL/GenBank/DDBJ whole genome shotgun (WGS) entry which is preliminary data.</text>
</comment>
<protein>
    <submittedName>
        <fullName evidence="2">Uncharacterized protein</fullName>
    </submittedName>
</protein>
<keyword evidence="1" id="KW-0812">Transmembrane</keyword>
<evidence type="ECO:0000256" key="1">
    <source>
        <dbReference type="SAM" id="Phobius"/>
    </source>
</evidence>
<sequence length="235" mass="26184">MSSLSTFSSTALIINANSEVGVQLVKDITKKGYHVVALAINTAELLDALYYTNPEIRGSFTVRTIKDPSDSVVNDDFLAGLKLDDYKPLDVVISLNPTIDDCVQWDLQTILGLSENKGLAKDALVMVGRARVDPNNSLNAQLESLTSKLQKNLTSKNITFLDLISLSALPGDEEYLSSVYLNEIVRKEYKVETFDSIPSFLDYLIYFYIPGFLLIPFIYLRNLLLSILTVKEKTS</sequence>